<accession>A0A3B6EQ93</accession>
<dbReference type="AlphaFoldDB" id="A0A3B6EQ93"/>
<name>A0A3B6EQ93_WHEAT</name>
<proteinExistence type="predicted"/>
<keyword evidence="3" id="KW-1185">Reference proteome</keyword>
<organism evidence="2">
    <name type="scientific">Triticum aestivum</name>
    <name type="common">Wheat</name>
    <dbReference type="NCBI Taxonomy" id="4565"/>
    <lineage>
        <taxon>Eukaryota</taxon>
        <taxon>Viridiplantae</taxon>
        <taxon>Streptophyta</taxon>
        <taxon>Embryophyta</taxon>
        <taxon>Tracheophyta</taxon>
        <taxon>Spermatophyta</taxon>
        <taxon>Magnoliopsida</taxon>
        <taxon>Liliopsida</taxon>
        <taxon>Poales</taxon>
        <taxon>Poaceae</taxon>
        <taxon>BOP clade</taxon>
        <taxon>Pooideae</taxon>
        <taxon>Triticodae</taxon>
        <taxon>Triticeae</taxon>
        <taxon>Triticinae</taxon>
        <taxon>Triticum</taxon>
    </lineage>
</organism>
<evidence type="ECO:0000313" key="2">
    <source>
        <dbReference type="EnsemblPlants" id="TraesCS3A02G444000.1"/>
    </source>
</evidence>
<evidence type="ECO:0000259" key="1">
    <source>
        <dbReference type="Pfam" id="PF20241"/>
    </source>
</evidence>
<dbReference type="STRING" id="4565.A0A3B6EQ93"/>
<dbReference type="EnsemblPlants" id="TraesCS3A02G444000.1">
    <property type="protein sequence ID" value="TraesCS3A02G444000.1"/>
    <property type="gene ID" value="TraesCS3A02G444000"/>
</dbReference>
<dbReference type="Proteomes" id="UP000019116">
    <property type="component" value="Chromosome 3A"/>
</dbReference>
<dbReference type="Pfam" id="PF20241">
    <property type="entry name" value="DUF6598"/>
    <property type="match status" value="1"/>
</dbReference>
<dbReference type="InterPro" id="IPR046533">
    <property type="entry name" value="DUF6598"/>
</dbReference>
<evidence type="ECO:0000313" key="3">
    <source>
        <dbReference type="Proteomes" id="UP000019116"/>
    </source>
</evidence>
<feature type="domain" description="DUF6598" evidence="1">
    <location>
        <begin position="210"/>
        <end position="438"/>
    </location>
</feature>
<sequence length="447" mass="49782">MNRLSRPLVSFMASAPPRWWPPALARRLSPPSERLNPTVRRASSDRFPLGFRNMATGIRSSEVEGHDSAKPDTRLLTTSAHEHSAITQGMNNMSRTKEFISCYGEIIDGKRDTWGKTVGCGEEIVVSDDEEYESWDALMARYPFEGVLPLDVFPKSRHRDGSIYKCTHPWTRKCLITDRSETVFEAMMFTEPSNCFILNGTCMRHAPSHMFQILSIKLAKLDVDGGPVALYGYIAVRDDLDPLLNYIIKYSRDDPIIVEQGSLFNLAGPKRGIDFYGNILIEYDMRIRTAKEEKDDLQLIDGASMIGDMGLRNCHVFTNRIHGDSGAVDVTFSRLENAVEATVEVFISEVQNSFSLFLGCLTSGLSEEIRLFDGVIGETQSLKRSVVAVVTGSSIHLKFKVGLESSSSAEHDCSFIAGNHGSNARKIETDFALISVKVTWSPLPKGH</sequence>
<dbReference type="PaxDb" id="4565-Traes_3AL_61FAE2DC2.1"/>
<reference evidence="2" key="2">
    <citation type="submission" date="2018-10" db="UniProtKB">
        <authorList>
            <consortium name="EnsemblPlants"/>
        </authorList>
    </citation>
    <scope>IDENTIFICATION</scope>
</reference>
<gene>
    <name evidence="2" type="primary">LOC123063211</name>
</gene>
<dbReference type="Gramene" id="TraesCS3A03G1030500.2">
    <property type="protein sequence ID" value="TraesCS3A03G1030500.2.CDS"/>
    <property type="gene ID" value="TraesCS3A03G1030500"/>
</dbReference>
<reference evidence="2" key="1">
    <citation type="submission" date="2018-08" db="EMBL/GenBank/DDBJ databases">
        <authorList>
            <person name="Rossello M."/>
        </authorList>
    </citation>
    <scope>NUCLEOTIDE SEQUENCE [LARGE SCALE GENOMIC DNA]</scope>
    <source>
        <strain evidence="2">cv. Chinese Spring</strain>
    </source>
</reference>
<dbReference type="RefSeq" id="XP_044342886.1">
    <property type="nucleotide sequence ID" value="XM_044486951.1"/>
</dbReference>
<protein>
    <recommendedName>
        <fullName evidence="1">DUF6598 domain-containing protein</fullName>
    </recommendedName>
</protein>
<dbReference type="Gramene" id="TraesCS3A02G444000.1">
    <property type="protein sequence ID" value="TraesCS3A02G444000.1"/>
    <property type="gene ID" value="TraesCS3A02G444000"/>
</dbReference>
<dbReference type="Gramene" id="TraesROB_scaffold_062527_01G000100.1">
    <property type="protein sequence ID" value="TraesROB_scaffold_062527_01G000100.1"/>
    <property type="gene ID" value="TraesROB_scaffold_062527_01G000100"/>
</dbReference>
<dbReference type="GeneID" id="123063211"/>
<dbReference type="PANTHER" id="PTHR33065">
    <property type="entry name" value="OS07G0486400 PROTEIN"/>
    <property type="match status" value="1"/>
</dbReference>
<dbReference type="OrthoDB" id="589973at2759"/>
<dbReference type="PANTHER" id="PTHR33065:SF58">
    <property type="entry name" value="DUF6598 DOMAIN-CONTAINING PROTEIN"/>
    <property type="match status" value="1"/>
</dbReference>